<evidence type="ECO:0008006" key="2">
    <source>
        <dbReference type="Google" id="ProtNLM"/>
    </source>
</evidence>
<dbReference type="AlphaFoldDB" id="A0A645C2Z2"/>
<name>A0A645C2Z2_9ZZZZ</name>
<accession>A0A645C2Z2</accession>
<sequence>MFAAQGYDAAMIMFAAVAKAEEQGLEAGSDEYMAAVIAALNATDMDCVTGHVTYDEFNNPEKTAAIINIKGGEATFWGKY</sequence>
<dbReference type="SUPFAM" id="SSF53822">
    <property type="entry name" value="Periplasmic binding protein-like I"/>
    <property type="match status" value="1"/>
</dbReference>
<gene>
    <name evidence="1" type="ORF">SDC9_119159</name>
</gene>
<dbReference type="EMBL" id="VSSQ01024587">
    <property type="protein sequence ID" value="MPM72186.1"/>
    <property type="molecule type" value="Genomic_DNA"/>
</dbReference>
<comment type="caution">
    <text evidence="1">The sequence shown here is derived from an EMBL/GenBank/DDBJ whole genome shotgun (WGS) entry which is preliminary data.</text>
</comment>
<organism evidence="1">
    <name type="scientific">bioreactor metagenome</name>
    <dbReference type="NCBI Taxonomy" id="1076179"/>
    <lineage>
        <taxon>unclassified sequences</taxon>
        <taxon>metagenomes</taxon>
        <taxon>ecological metagenomes</taxon>
    </lineage>
</organism>
<evidence type="ECO:0000313" key="1">
    <source>
        <dbReference type="EMBL" id="MPM72186.1"/>
    </source>
</evidence>
<protein>
    <recommendedName>
        <fullName evidence="2">Leucine-binding protein domain-containing protein</fullName>
    </recommendedName>
</protein>
<dbReference type="Gene3D" id="3.40.50.2300">
    <property type="match status" value="1"/>
</dbReference>
<proteinExistence type="predicted"/>
<dbReference type="InterPro" id="IPR028082">
    <property type="entry name" value="Peripla_BP_I"/>
</dbReference>
<reference evidence="1" key="1">
    <citation type="submission" date="2019-08" db="EMBL/GenBank/DDBJ databases">
        <authorList>
            <person name="Kucharzyk K."/>
            <person name="Murdoch R.W."/>
            <person name="Higgins S."/>
            <person name="Loffler F."/>
        </authorList>
    </citation>
    <scope>NUCLEOTIDE SEQUENCE</scope>
</reference>